<gene>
    <name evidence="5" type="ORF">C41B8_04101</name>
</gene>
<keyword evidence="2" id="KW-0238">DNA-binding</keyword>
<name>A0A084IPY5_SALHC</name>
<dbReference type="GO" id="GO:0003677">
    <property type="term" value="F:DNA binding"/>
    <property type="evidence" value="ECO:0007669"/>
    <property type="project" value="UniProtKB-KW"/>
</dbReference>
<dbReference type="SMART" id="SM01134">
    <property type="entry name" value="DeoRC"/>
    <property type="match status" value="1"/>
</dbReference>
<comment type="caution">
    <text evidence="5">The sequence shown here is derived from an EMBL/GenBank/DDBJ whole genome shotgun (WGS) entry which is preliminary data.</text>
</comment>
<evidence type="ECO:0000259" key="4">
    <source>
        <dbReference type="PROSITE" id="PS51000"/>
    </source>
</evidence>
<evidence type="ECO:0000313" key="6">
    <source>
        <dbReference type="Proteomes" id="UP000028302"/>
    </source>
</evidence>
<dbReference type="InterPro" id="IPR037171">
    <property type="entry name" value="NagB/RpiA_transferase-like"/>
</dbReference>
<proteinExistence type="predicted"/>
<evidence type="ECO:0000256" key="1">
    <source>
        <dbReference type="ARBA" id="ARBA00023015"/>
    </source>
</evidence>
<dbReference type="InterPro" id="IPR036390">
    <property type="entry name" value="WH_DNA-bd_sf"/>
</dbReference>
<dbReference type="PROSITE" id="PS51000">
    <property type="entry name" value="HTH_DEOR_2"/>
    <property type="match status" value="1"/>
</dbReference>
<dbReference type="InterPro" id="IPR036388">
    <property type="entry name" value="WH-like_DNA-bd_sf"/>
</dbReference>
<dbReference type="SMART" id="SM00420">
    <property type="entry name" value="HTH_DEOR"/>
    <property type="match status" value="1"/>
</dbReference>
<dbReference type="PATRIC" id="fig|1304275.5.peg.837"/>
<dbReference type="Gene3D" id="3.40.50.1360">
    <property type="match status" value="1"/>
</dbReference>
<dbReference type="SUPFAM" id="SSF46785">
    <property type="entry name" value="Winged helix' DNA-binding domain"/>
    <property type="match status" value="1"/>
</dbReference>
<dbReference type="GO" id="GO:0003700">
    <property type="term" value="F:DNA-binding transcription factor activity"/>
    <property type="evidence" value="ECO:0007669"/>
    <property type="project" value="InterPro"/>
</dbReference>
<dbReference type="Pfam" id="PF00455">
    <property type="entry name" value="DeoRC"/>
    <property type="match status" value="1"/>
</dbReference>
<dbReference type="InterPro" id="IPR050313">
    <property type="entry name" value="Carb_Metab_HTH_regulators"/>
</dbReference>
<dbReference type="PANTHER" id="PTHR30363:SF44">
    <property type="entry name" value="AGA OPERON TRANSCRIPTIONAL REPRESSOR-RELATED"/>
    <property type="match status" value="1"/>
</dbReference>
<organism evidence="5 6">
    <name type="scientific">Salinisphaera hydrothermalis (strain C41B8)</name>
    <dbReference type="NCBI Taxonomy" id="1304275"/>
    <lineage>
        <taxon>Bacteria</taxon>
        <taxon>Pseudomonadati</taxon>
        <taxon>Pseudomonadota</taxon>
        <taxon>Gammaproteobacteria</taxon>
        <taxon>Salinisphaerales</taxon>
        <taxon>Salinisphaeraceae</taxon>
        <taxon>Salinisphaera</taxon>
    </lineage>
</organism>
<dbReference type="AlphaFoldDB" id="A0A084IPY5"/>
<keyword evidence="6" id="KW-1185">Reference proteome</keyword>
<dbReference type="CDD" id="cd00090">
    <property type="entry name" value="HTH_ARSR"/>
    <property type="match status" value="1"/>
</dbReference>
<reference evidence="5 6" key="1">
    <citation type="submission" date="2013-03" db="EMBL/GenBank/DDBJ databases">
        <title>Salinisphaera hydrothermalis C41B8 Genome Sequencing.</title>
        <authorList>
            <person name="Li C."/>
            <person name="Lai Q."/>
            <person name="Shao Z."/>
        </authorList>
    </citation>
    <scope>NUCLEOTIDE SEQUENCE [LARGE SCALE GENOMIC DNA]</scope>
    <source>
        <strain evidence="5 6">C41B8</strain>
    </source>
</reference>
<dbReference type="SUPFAM" id="SSF100950">
    <property type="entry name" value="NagB/RpiA/CoA transferase-like"/>
    <property type="match status" value="1"/>
</dbReference>
<dbReference type="EMBL" id="APNK01000003">
    <property type="protein sequence ID" value="KEZ78769.1"/>
    <property type="molecule type" value="Genomic_DNA"/>
</dbReference>
<protein>
    <submittedName>
        <fullName evidence="5">Transcriptional regulator of sugar metabolism</fullName>
    </submittedName>
</protein>
<accession>A0A084IPY5</accession>
<sequence length="251" mass="27594">MERQTEILDFLCEQETASVSELAEHFGVSRMTIHRDISRLVDLRFVRKVRGGVTVLPSVVFESNYHYRARRSAAPKRALAQRVAEFIEPGMTVMLDDSSTTAALVEFLPECKPLTVITNAAALVETLREDDGYTVICLGGRYDPTMNAYLGMTCDLALEHLSADLAVFSVAGVQKGSAYLQEDALVRTKRIMKASVERSVLAFDSSKFGKSALHQFARLDSFDHVLTTSGADPAMIEELVTAGVPLEVISD</sequence>
<dbReference type="RefSeq" id="WP_037334390.1">
    <property type="nucleotide sequence ID" value="NZ_APNK01000003.1"/>
</dbReference>
<evidence type="ECO:0000256" key="3">
    <source>
        <dbReference type="ARBA" id="ARBA00023163"/>
    </source>
</evidence>
<dbReference type="STRING" id="1304275.C41B8_04101"/>
<dbReference type="Gene3D" id="1.10.10.10">
    <property type="entry name" value="Winged helix-like DNA-binding domain superfamily/Winged helix DNA-binding domain"/>
    <property type="match status" value="1"/>
</dbReference>
<keyword evidence="3" id="KW-0804">Transcription</keyword>
<evidence type="ECO:0000256" key="2">
    <source>
        <dbReference type="ARBA" id="ARBA00023125"/>
    </source>
</evidence>
<feature type="domain" description="HTH deoR-type" evidence="4">
    <location>
        <begin position="1"/>
        <end position="55"/>
    </location>
</feature>
<dbReference type="OrthoDB" id="9814815at2"/>
<keyword evidence="1" id="KW-0805">Transcription regulation</keyword>
<dbReference type="InterPro" id="IPR018356">
    <property type="entry name" value="Tscrpt_reg_HTH_DeoR_CS"/>
</dbReference>
<dbReference type="eggNOG" id="COG1349">
    <property type="taxonomic scope" value="Bacteria"/>
</dbReference>
<dbReference type="InterPro" id="IPR001034">
    <property type="entry name" value="DeoR_HTH"/>
</dbReference>
<dbReference type="Pfam" id="PF08220">
    <property type="entry name" value="HTH_DeoR"/>
    <property type="match status" value="1"/>
</dbReference>
<dbReference type="PROSITE" id="PS00894">
    <property type="entry name" value="HTH_DEOR_1"/>
    <property type="match status" value="1"/>
</dbReference>
<dbReference type="PANTHER" id="PTHR30363">
    <property type="entry name" value="HTH-TYPE TRANSCRIPTIONAL REGULATOR SRLR-RELATED"/>
    <property type="match status" value="1"/>
</dbReference>
<evidence type="ECO:0000313" key="5">
    <source>
        <dbReference type="EMBL" id="KEZ78769.1"/>
    </source>
</evidence>
<dbReference type="InterPro" id="IPR011991">
    <property type="entry name" value="ArsR-like_HTH"/>
</dbReference>
<dbReference type="InterPro" id="IPR014036">
    <property type="entry name" value="DeoR-like_C"/>
</dbReference>
<dbReference type="Proteomes" id="UP000028302">
    <property type="component" value="Unassembled WGS sequence"/>
</dbReference>